<protein>
    <submittedName>
        <fullName evidence="3">ChaN family lipoprotein</fullName>
    </submittedName>
</protein>
<dbReference type="AlphaFoldDB" id="A0AAD8YLA3"/>
<evidence type="ECO:0000313" key="3">
    <source>
        <dbReference type="EMBL" id="KAK1747196.1"/>
    </source>
</evidence>
<comment type="caution">
    <text evidence="3">The sequence shown here is derived from an EMBL/GenBank/DDBJ whole genome shotgun (WGS) entry which is preliminary data.</text>
</comment>
<feature type="chain" id="PRO_5042229928" evidence="1">
    <location>
        <begin position="25"/>
        <end position="423"/>
    </location>
</feature>
<dbReference type="EMBL" id="JATAAI010000003">
    <property type="protein sequence ID" value="KAK1747196.1"/>
    <property type="molecule type" value="Genomic_DNA"/>
</dbReference>
<dbReference type="Pfam" id="PF04187">
    <property type="entry name" value="Cofac_haem_bdg"/>
    <property type="match status" value="1"/>
</dbReference>
<keyword evidence="3" id="KW-0449">Lipoprotein</keyword>
<evidence type="ECO:0000313" key="4">
    <source>
        <dbReference type="Proteomes" id="UP001224775"/>
    </source>
</evidence>
<organism evidence="3 4">
    <name type="scientific">Skeletonema marinoi</name>
    <dbReference type="NCBI Taxonomy" id="267567"/>
    <lineage>
        <taxon>Eukaryota</taxon>
        <taxon>Sar</taxon>
        <taxon>Stramenopiles</taxon>
        <taxon>Ochrophyta</taxon>
        <taxon>Bacillariophyta</taxon>
        <taxon>Coscinodiscophyceae</taxon>
        <taxon>Thalassiosirophycidae</taxon>
        <taxon>Thalassiosirales</taxon>
        <taxon>Skeletonemataceae</taxon>
        <taxon>Skeletonema</taxon>
        <taxon>Skeletonema marinoi-dohrnii complex</taxon>
    </lineage>
</organism>
<dbReference type="InterPro" id="IPR007314">
    <property type="entry name" value="Cofac_haem-bd_dom"/>
</dbReference>
<keyword evidence="1" id="KW-0732">Signal</keyword>
<dbReference type="Gene3D" id="3.40.50.11550">
    <property type="match status" value="1"/>
</dbReference>
<sequence>MVSLNTLCIIITLTLAASCTLVSALSTRREVLGTAVRSATAAGSGVLVSSSLPSSLPIANADDDTSSAFSSYQVNPDASSKLDPKLTSIDPNKLTQILSKTSGNQGGAVWLGEHHNSVKDHKLQAQFIQNIYQHRKQQQKFGSSSKSNNKMAVGLEMIQVQFQPVLDRYIAKQISDEELKEQVQWEKRWFWSFEGYLPIFQKCRELNIPLIALNVDSEDLGLVEANGLPGLSRDKLQKYVPDPNGFAQFARNRYYKTYVDYVISPSYELHKEMGILRTTITGQLLEEDMSFARFFSGRILWDESMASNAYRWVVDNPGGLICCLVGADHVKFTGGITGRFQRMAKEQLDCTSVILNPTLIDTRPSGSVSMLSNVAALASGPNDLTLQLRYLKEGVAVGSEESRLPESTGGVLALADYLVLSDS</sequence>
<proteinExistence type="predicted"/>
<accession>A0AAD8YLA3</accession>
<name>A0AAD8YLA3_9STRA</name>
<keyword evidence="4" id="KW-1185">Reference proteome</keyword>
<reference evidence="3" key="1">
    <citation type="submission" date="2023-06" db="EMBL/GenBank/DDBJ databases">
        <title>Survivors Of The Sea: Transcriptome response of Skeletonema marinoi to long-term dormancy.</title>
        <authorList>
            <person name="Pinder M.I.M."/>
            <person name="Kourtchenko O."/>
            <person name="Robertson E.K."/>
            <person name="Larsson T."/>
            <person name="Maumus F."/>
            <person name="Osuna-Cruz C.M."/>
            <person name="Vancaester E."/>
            <person name="Stenow R."/>
            <person name="Vandepoele K."/>
            <person name="Ploug H."/>
            <person name="Bruchert V."/>
            <person name="Godhe A."/>
            <person name="Topel M."/>
        </authorList>
    </citation>
    <scope>NUCLEOTIDE SEQUENCE</scope>
    <source>
        <strain evidence="3">R05AC</strain>
    </source>
</reference>
<feature type="signal peptide" evidence="1">
    <location>
        <begin position="1"/>
        <end position="24"/>
    </location>
</feature>
<dbReference type="SUPFAM" id="SSF159501">
    <property type="entry name" value="EreA/ChaN-like"/>
    <property type="match status" value="1"/>
</dbReference>
<dbReference type="Proteomes" id="UP001224775">
    <property type="component" value="Unassembled WGS sequence"/>
</dbReference>
<feature type="domain" description="Haem-binding uptake Tiki superfamily ChaN" evidence="2">
    <location>
        <begin position="108"/>
        <end position="337"/>
    </location>
</feature>
<evidence type="ECO:0000259" key="2">
    <source>
        <dbReference type="Pfam" id="PF04187"/>
    </source>
</evidence>
<evidence type="ECO:0000256" key="1">
    <source>
        <dbReference type="SAM" id="SignalP"/>
    </source>
</evidence>
<dbReference type="CDD" id="cd14727">
    <property type="entry name" value="ChanN-like"/>
    <property type="match status" value="1"/>
</dbReference>
<gene>
    <name evidence="3" type="ORF">QTG54_002540</name>
</gene>